<dbReference type="PIRSF" id="PIRSF003128">
    <property type="entry name" value="RecN"/>
    <property type="match status" value="1"/>
</dbReference>
<dbReference type="PANTHER" id="PTHR11059">
    <property type="entry name" value="DNA REPAIR PROTEIN RECN"/>
    <property type="match status" value="1"/>
</dbReference>
<feature type="coiled-coil region" evidence="10">
    <location>
        <begin position="265"/>
        <end position="302"/>
    </location>
</feature>
<comment type="function">
    <text evidence="1 9">May be involved in recombinational repair of damaged DNA.</text>
</comment>
<evidence type="ECO:0000256" key="2">
    <source>
        <dbReference type="ARBA" id="ARBA00009441"/>
    </source>
</evidence>
<dbReference type="SUPFAM" id="SSF52540">
    <property type="entry name" value="P-loop containing nucleoside triphosphate hydrolases"/>
    <property type="match status" value="2"/>
</dbReference>
<sequence length="552" mass="62566">MLIHLTIRNYALIKELEIDPSANLNIITGETGAGKSIMLGAVGLLLGNRADTKALFNDQEKCVIEGIFEISDYPLKPLFDQEELDYESQTIIRREIATSGKSRAFINDTPVTLEVLKKIGSYLMDVHSQNDTLLLGTNKFQLSLVDSYARNKEKLLEYETLYTAYLEAKKNYETLIDQAQSLKAEADYNQFLLTELVEAQLEDGQQEEWEKHLKILENAESIKTRLNEALNLLDSSDYSINNNLYTLSSIITHIAPFSDKFQSIKERLESCYIELRDVHSELEQEDTNIEYNQEEAESLKEKLNIIYQLQQKHRAETVSELLTIQNTLKDKAHKVDNLDQEIESSKKNMESCYQSMIQCAKEVSKIRTNEFKNISKAIIELLKDLGIPDAMINIENTIIDPGPSGIDDVKLLFSANKGIAPQELKNVASGGEFSRLMFCIKYILADKVALPTIVFDEIDTGVSGEIAIKMIMMMKEMAQNHQVIAISHLPQFAARGDAHYYVYKDNSTDKTVSKIRKLSEDERVEEIAKMIGGDNPTNSAFENARQLMNLTN</sequence>
<comment type="similarity">
    <text evidence="2 9">Belongs to the RecN family.</text>
</comment>
<keyword evidence="6" id="KW-0067">ATP-binding</keyword>
<evidence type="ECO:0000256" key="3">
    <source>
        <dbReference type="ARBA" id="ARBA00021315"/>
    </source>
</evidence>
<evidence type="ECO:0000256" key="5">
    <source>
        <dbReference type="ARBA" id="ARBA00022763"/>
    </source>
</evidence>
<dbReference type="InterPro" id="IPR027417">
    <property type="entry name" value="P-loop_NTPase"/>
</dbReference>
<dbReference type="PANTHER" id="PTHR11059:SF0">
    <property type="entry name" value="DNA REPAIR PROTEIN RECN"/>
    <property type="match status" value="1"/>
</dbReference>
<dbReference type="NCBIfam" id="TIGR00634">
    <property type="entry name" value="recN"/>
    <property type="match status" value="1"/>
</dbReference>
<dbReference type="InterPro" id="IPR004604">
    <property type="entry name" value="DNA_recomb/repair_RecN"/>
</dbReference>
<evidence type="ECO:0000256" key="4">
    <source>
        <dbReference type="ARBA" id="ARBA00022741"/>
    </source>
</evidence>
<feature type="domain" description="RecF/RecN/SMC N-terminal" evidence="11">
    <location>
        <begin position="4"/>
        <end position="506"/>
    </location>
</feature>
<reference evidence="12" key="1">
    <citation type="submission" date="2023-06" db="EMBL/GenBank/DDBJ databases">
        <title>Genomic of Parafulvivirga corallium.</title>
        <authorList>
            <person name="Wang G."/>
        </authorList>
    </citation>
    <scope>NUCLEOTIDE SEQUENCE</scope>
    <source>
        <strain evidence="12">BMA10</strain>
    </source>
</reference>
<evidence type="ECO:0000256" key="8">
    <source>
        <dbReference type="ARBA" id="ARBA00033408"/>
    </source>
</evidence>
<dbReference type="Proteomes" id="UP001172082">
    <property type="component" value="Unassembled WGS sequence"/>
</dbReference>
<keyword evidence="4" id="KW-0547">Nucleotide-binding</keyword>
<dbReference type="InterPro" id="IPR003395">
    <property type="entry name" value="RecF/RecN/SMC_N"/>
</dbReference>
<evidence type="ECO:0000313" key="13">
    <source>
        <dbReference type="Proteomes" id="UP001172082"/>
    </source>
</evidence>
<evidence type="ECO:0000256" key="7">
    <source>
        <dbReference type="ARBA" id="ARBA00023204"/>
    </source>
</evidence>
<dbReference type="CDD" id="cd03241">
    <property type="entry name" value="ABC_RecN"/>
    <property type="match status" value="2"/>
</dbReference>
<dbReference type="EMBL" id="JAUJEA010000001">
    <property type="protein sequence ID" value="MDN5200481.1"/>
    <property type="molecule type" value="Genomic_DNA"/>
</dbReference>
<evidence type="ECO:0000256" key="9">
    <source>
        <dbReference type="PIRNR" id="PIRNR003128"/>
    </source>
</evidence>
<organism evidence="12 13">
    <name type="scientific">Splendidivirga corallicola</name>
    <dbReference type="NCBI Taxonomy" id="3051826"/>
    <lineage>
        <taxon>Bacteria</taxon>
        <taxon>Pseudomonadati</taxon>
        <taxon>Bacteroidota</taxon>
        <taxon>Cytophagia</taxon>
        <taxon>Cytophagales</taxon>
        <taxon>Splendidivirgaceae</taxon>
        <taxon>Splendidivirga</taxon>
    </lineage>
</organism>
<comment type="caution">
    <text evidence="12">The sequence shown here is derived from an EMBL/GenBank/DDBJ whole genome shotgun (WGS) entry which is preliminary data.</text>
</comment>
<evidence type="ECO:0000313" key="12">
    <source>
        <dbReference type="EMBL" id="MDN5200481.1"/>
    </source>
</evidence>
<proteinExistence type="inferred from homology"/>
<name>A0ABT8KID0_9BACT</name>
<keyword evidence="13" id="KW-1185">Reference proteome</keyword>
<keyword evidence="7 9" id="KW-0234">DNA repair</keyword>
<evidence type="ECO:0000256" key="10">
    <source>
        <dbReference type="SAM" id="Coils"/>
    </source>
</evidence>
<keyword evidence="10" id="KW-0175">Coiled coil</keyword>
<evidence type="ECO:0000256" key="1">
    <source>
        <dbReference type="ARBA" id="ARBA00003618"/>
    </source>
</evidence>
<keyword evidence="5 9" id="KW-0227">DNA damage</keyword>
<dbReference type="Pfam" id="PF02463">
    <property type="entry name" value="SMC_N"/>
    <property type="match status" value="1"/>
</dbReference>
<gene>
    <name evidence="12" type="primary">recN</name>
    <name evidence="12" type="ORF">QQ008_03890</name>
</gene>
<dbReference type="RefSeq" id="WP_346750504.1">
    <property type="nucleotide sequence ID" value="NZ_JAUJEA010000001.1"/>
</dbReference>
<evidence type="ECO:0000256" key="6">
    <source>
        <dbReference type="ARBA" id="ARBA00022840"/>
    </source>
</evidence>
<evidence type="ECO:0000259" key="11">
    <source>
        <dbReference type="Pfam" id="PF02463"/>
    </source>
</evidence>
<protein>
    <recommendedName>
        <fullName evidence="3 9">DNA repair protein RecN</fullName>
    </recommendedName>
    <alternativeName>
        <fullName evidence="8 9">Recombination protein N</fullName>
    </alternativeName>
</protein>
<accession>A0ABT8KID0</accession>
<dbReference type="Gene3D" id="3.40.50.300">
    <property type="entry name" value="P-loop containing nucleotide triphosphate hydrolases"/>
    <property type="match status" value="2"/>
</dbReference>